<feature type="non-terminal residue" evidence="2">
    <location>
        <position position="81"/>
    </location>
</feature>
<evidence type="ECO:0000313" key="3">
    <source>
        <dbReference type="Proteomes" id="UP001233999"/>
    </source>
</evidence>
<evidence type="ECO:0000313" key="2">
    <source>
        <dbReference type="EMBL" id="KAJ9600512.1"/>
    </source>
</evidence>
<organism evidence="2 3">
    <name type="scientific">Diploptera punctata</name>
    <name type="common">Pacific beetle cockroach</name>
    <dbReference type="NCBI Taxonomy" id="6984"/>
    <lineage>
        <taxon>Eukaryota</taxon>
        <taxon>Metazoa</taxon>
        <taxon>Ecdysozoa</taxon>
        <taxon>Arthropoda</taxon>
        <taxon>Hexapoda</taxon>
        <taxon>Insecta</taxon>
        <taxon>Pterygota</taxon>
        <taxon>Neoptera</taxon>
        <taxon>Polyneoptera</taxon>
        <taxon>Dictyoptera</taxon>
        <taxon>Blattodea</taxon>
        <taxon>Blaberoidea</taxon>
        <taxon>Blaberidae</taxon>
        <taxon>Diplopterinae</taxon>
        <taxon>Diploptera</taxon>
    </lineage>
</organism>
<accession>A0AAD8ALP9</accession>
<reference evidence="2" key="1">
    <citation type="journal article" date="2023" name="IScience">
        <title>Live-bearing cockroach genome reveals convergent evolutionary mechanisms linked to viviparity in insects and beyond.</title>
        <authorList>
            <person name="Fouks B."/>
            <person name="Harrison M.C."/>
            <person name="Mikhailova A.A."/>
            <person name="Marchal E."/>
            <person name="English S."/>
            <person name="Carruthers M."/>
            <person name="Jennings E.C."/>
            <person name="Chiamaka E.L."/>
            <person name="Frigard R.A."/>
            <person name="Pippel M."/>
            <person name="Attardo G.M."/>
            <person name="Benoit J.B."/>
            <person name="Bornberg-Bauer E."/>
            <person name="Tobe S.S."/>
        </authorList>
    </citation>
    <scope>NUCLEOTIDE SEQUENCE</scope>
    <source>
        <strain evidence="2">Stay&amp;Tobe</strain>
    </source>
</reference>
<reference evidence="2" key="2">
    <citation type="submission" date="2023-05" db="EMBL/GenBank/DDBJ databases">
        <authorList>
            <person name="Fouks B."/>
        </authorList>
    </citation>
    <scope>NUCLEOTIDE SEQUENCE</scope>
    <source>
        <strain evidence="2">Stay&amp;Tobe</strain>
        <tissue evidence="2">Testes</tissue>
    </source>
</reference>
<gene>
    <name evidence="2" type="ORF">L9F63_009202</name>
</gene>
<keyword evidence="3" id="KW-1185">Reference proteome</keyword>
<feature type="region of interest" description="Disordered" evidence="1">
    <location>
        <begin position="37"/>
        <end position="81"/>
    </location>
</feature>
<feature type="non-terminal residue" evidence="2">
    <location>
        <position position="1"/>
    </location>
</feature>
<dbReference type="AlphaFoldDB" id="A0AAD8ALP9"/>
<name>A0AAD8ALP9_DIPPU</name>
<comment type="caution">
    <text evidence="2">The sequence shown here is derived from an EMBL/GenBank/DDBJ whole genome shotgun (WGS) entry which is preliminary data.</text>
</comment>
<proteinExistence type="predicted"/>
<sequence length="81" mass="9624">ADSLWNILGDITGCVYRTAGIDNINFISNKKINERRKKNLARRERHRSRSLLSHPQKFTLKHTPEEEELGEKEKYRMDNKK</sequence>
<protein>
    <submittedName>
        <fullName evidence="2">Uncharacterized protein</fullName>
    </submittedName>
</protein>
<feature type="compositionally biased region" description="Basic residues" evidence="1">
    <location>
        <begin position="37"/>
        <end position="49"/>
    </location>
</feature>
<dbReference type="EMBL" id="JASPKZ010000418">
    <property type="protein sequence ID" value="KAJ9600512.1"/>
    <property type="molecule type" value="Genomic_DNA"/>
</dbReference>
<feature type="compositionally biased region" description="Basic and acidic residues" evidence="1">
    <location>
        <begin position="71"/>
        <end position="81"/>
    </location>
</feature>
<evidence type="ECO:0000256" key="1">
    <source>
        <dbReference type="SAM" id="MobiDB-lite"/>
    </source>
</evidence>
<dbReference type="Proteomes" id="UP001233999">
    <property type="component" value="Unassembled WGS sequence"/>
</dbReference>